<comment type="subcellular location">
    <subcellularLocation>
        <location evidence="1">Nucleus</location>
    </subcellularLocation>
</comment>
<evidence type="ECO:0000313" key="8">
    <source>
        <dbReference type="EMBL" id="CEK77824.1"/>
    </source>
</evidence>
<evidence type="ECO:0000256" key="1">
    <source>
        <dbReference type="ARBA" id="ARBA00004123"/>
    </source>
</evidence>
<keyword evidence="4" id="KW-0804">Transcription</keyword>
<dbReference type="GO" id="GO:0000122">
    <property type="term" value="P:negative regulation of transcription by RNA polymerase II"/>
    <property type="evidence" value="ECO:0007669"/>
    <property type="project" value="InterPro"/>
</dbReference>
<evidence type="ECO:0000256" key="2">
    <source>
        <dbReference type="ARBA" id="ARBA00023015"/>
    </source>
</evidence>
<dbReference type="AlphaFoldDB" id="A0A0B7AA00"/>
<name>A0A0B7AA00_9EUPU</name>
<feature type="compositionally biased region" description="Basic and acidic residues" evidence="6">
    <location>
        <begin position="165"/>
        <end position="179"/>
    </location>
</feature>
<evidence type="ECO:0000256" key="5">
    <source>
        <dbReference type="ARBA" id="ARBA00023242"/>
    </source>
</evidence>
<feature type="region of interest" description="Disordered" evidence="6">
    <location>
        <begin position="258"/>
        <end position="363"/>
    </location>
</feature>
<dbReference type="Pfam" id="PF16563">
    <property type="entry name" value="P66_CC"/>
    <property type="match status" value="1"/>
</dbReference>
<feature type="region of interest" description="Disordered" evidence="6">
    <location>
        <begin position="136"/>
        <end position="184"/>
    </location>
</feature>
<dbReference type="PANTHER" id="PTHR13455">
    <property type="entry name" value="TRANSCRIPTIONAL REPRESSOR P66-RELATED"/>
    <property type="match status" value="1"/>
</dbReference>
<feature type="region of interest" description="Disordered" evidence="6">
    <location>
        <begin position="514"/>
        <end position="542"/>
    </location>
</feature>
<dbReference type="InterPro" id="IPR032346">
    <property type="entry name" value="P66_CC"/>
</dbReference>
<keyword evidence="2" id="KW-0805">Transcription regulation</keyword>
<feature type="compositionally biased region" description="Low complexity" evidence="6">
    <location>
        <begin position="297"/>
        <end position="309"/>
    </location>
</feature>
<dbReference type="EMBL" id="HACG01030959">
    <property type="protein sequence ID" value="CEK77824.1"/>
    <property type="molecule type" value="Transcribed_RNA"/>
</dbReference>
<feature type="compositionally biased region" description="Low complexity" evidence="6">
    <location>
        <begin position="341"/>
        <end position="363"/>
    </location>
</feature>
<feature type="compositionally biased region" description="Polar residues" evidence="6">
    <location>
        <begin position="327"/>
        <end position="340"/>
    </location>
</feature>
<feature type="non-terminal residue" evidence="8">
    <location>
        <position position="542"/>
    </location>
</feature>
<dbReference type="PANTHER" id="PTHR13455:SF7">
    <property type="entry name" value="SIMJANG, ISOFORM E"/>
    <property type="match status" value="1"/>
</dbReference>
<dbReference type="InterPro" id="IPR040386">
    <property type="entry name" value="P66"/>
</dbReference>
<proteinExistence type="predicted"/>
<keyword evidence="3" id="KW-0175">Coiled coil</keyword>
<protein>
    <recommendedName>
        <fullName evidence="7">Transcriptional repressor p66 coiled-coil MBD2-interaction domain-containing protein</fullName>
    </recommendedName>
</protein>
<organism evidence="8">
    <name type="scientific">Arion vulgaris</name>
    <dbReference type="NCBI Taxonomy" id="1028688"/>
    <lineage>
        <taxon>Eukaryota</taxon>
        <taxon>Metazoa</taxon>
        <taxon>Spiralia</taxon>
        <taxon>Lophotrochozoa</taxon>
        <taxon>Mollusca</taxon>
        <taxon>Gastropoda</taxon>
        <taxon>Heterobranchia</taxon>
        <taxon>Euthyneura</taxon>
        <taxon>Panpulmonata</taxon>
        <taxon>Eupulmonata</taxon>
        <taxon>Stylommatophora</taxon>
        <taxon>Helicina</taxon>
        <taxon>Arionoidea</taxon>
        <taxon>Arionidae</taxon>
        <taxon>Arion</taxon>
    </lineage>
</organism>
<feature type="compositionally biased region" description="Polar residues" evidence="6">
    <location>
        <begin position="277"/>
        <end position="296"/>
    </location>
</feature>
<keyword evidence="5" id="KW-0539">Nucleus</keyword>
<sequence>MSNFEDSSESCQMEVLTAEDTNYSCSKRPRLEDSDCETPNTYKKAKTYEENDNVSSESSRSARKVSTAADVNNDVSSGINNELKSKTEAATILQEPNIGIKIDNVFTLEEITPMKDEPSQAGIKSEYYKVDVKNNTDSELDNSTDVSLSDSEDLDDETSNFKSEGSNKENIDKKNENSHSPDIIMLSDKDDGLLTLQNGTLESTDRHLYTVKKIKTLQNQLRNEEATLILLKKLRQSQISNPQENSQQALPIRHLPNPQQTNQLHMRPHGAPPQLLRGTQHNSKSLHNVSQNSHMRTQQLNNQSLRSQQTPPPPVIVPRTVNGHGGLSQQPSHVSHGNVPQNMSRSNDSSSQQQIQQQQVSQRQVIIPPAPPQVQDTQTSAQRQAAAKQALRKQLEKTLLQIPPPKPPPPEMNFIPSLACPDFILLLGLEEVVNRMIDFQLIARGQKNPDERFVCTPFACVQCGSDFTPVWKREKPGSKNVICEYCVTTNQKKALKQEHTNRLKSAFVKALQQEQEIERMQASTPTPHPGSSSNSQSQHTST</sequence>
<gene>
    <name evidence="8" type="primary">ORF106836</name>
</gene>
<reference evidence="8" key="1">
    <citation type="submission" date="2014-12" db="EMBL/GenBank/DDBJ databases">
        <title>Insight into the proteome of Arion vulgaris.</title>
        <authorList>
            <person name="Aradska J."/>
            <person name="Bulat T."/>
            <person name="Smidak R."/>
            <person name="Sarate P."/>
            <person name="Gangsoo J."/>
            <person name="Sialana F."/>
            <person name="Bilban M."/>
            <person name="Lubec G."/>
        </authorList>
    </citation>
    <scope>NUCLEOTIDE SEQUENCE</scope>
    <source>
        <tissue evidence="8">Skin</tissue>
    </source>
</reference>
<dbReference type="Gene3D" id="6.10.250.1650">
    <property type="match status" value="1"/>
</dbReference>
<dbReference type="GO" id="GO:0016581">
    <property type="term" value="C:NuRD complex"/>
    <property type="evidence" value="ECO:0007669"/>
    <property type="project" value="TreeGrafter"/>
</dbReference>
<evidence type="ECO:0000256" key="3">
    <source>
        <dbReference type="ARBA" id="ARBA00023054"/>
    </source>
</evidence>
<feature type="region of interest" description="Disordered" evidence="6">
    <location>
        <begin position="26"/>
        <end position="69"/>
    </location>
</feature>
<evidence type="ECO:0000256" key="6">
    <source>
        <dbReference type="SAM" id="MobiDB-lite"/>
    </source>
</evidence>
<feature type="domain" description="Transcriptional repressor p66 coiled-coil MBD2-interaction" evidence="7">
    <location>
        <begin position="212"/>
        <end position="246"/>
    </location>
</feature>
<feature type="compositionally biased region" description="Low complexity" evidence="6">
    <location>
        <begin position="531"/>
        <end position="542"/>
    </location>
</feature>
<evidence type="ECO:0000256" key="4">
    <source>
        <dbReference type="ARBA" id="ARBA00023163"/>
    </source>
</evidence>
<evidence type="ECO:0000259" key="7">
    <source>
        <dbReference type="Pfam" id="PF16563"/>
    </source>
</evidence>
<accession>A0A0B7AA00</accession>